<evidence type="ECO:0000313" key="1">
    <source>
        <dbReference type="EMBL" id="MFK0524757.1"/>
    </source>
</evidence>
<dbReference type="EMBL" id="JBIYSL010000005">
    <property type="protein sequence ID" value="MFK0524757.1"/>
    <property type="molecule type" value="Genomic_DNA"/>
</dbReference>
<dbReference type="Proteomes" id="UP001618531">
    <property type="component" value="Unassembled WGS sequence"/>
</dbReference>
<organism evidence="1 2">
    <name type="scientific">Paenibacillus illinoisensis</name>
    <dbReference type="NCBI Taxonomy" id="59845"/>
    <lineage>
        <taxon>Bacteria</taxon>
        <taxon>Bacillati</taxon>
        <taxon>Bacillota</taxon>
        <taxon>Bacilli</taxon>
        <taxon>Bacillales</taxon>
        <taxon>Paenibacillaceae</taxon>
        <taxon>Paenibacillus</taxon>
    </lineage>
</organism>
<dbReference type="RefSeq" id="WP_402877375.1">
    <property type="nucleotide sequence ID" value="NZ_JBIYSL010000005.1"/>
</dbReference>
<protein>
    <submittedName>
        <fullName evidence="1">Uncharacterized protein</fullName>
    </submittedName>
</protein>
<sequence>MQIQRLKAEREAIINEVKFHMGLDVGDLTKDRLIGSYVDRIGQAIINFINRDIPDELSYVWVDMVASALTEEQSGVLFPPVESEAVYEIKIGDTSIKPAGSVKQASGSPSTKIIESVVNDYTQQLVTFRRLRW</sequence>
<gene>
    <name evidence="1" type="ORF">ACINKY_21385</name>
</gene>
<evidence type="ECO:0000313" key="2">
    <source>
        <dbReference type="Proteomes" id="UP001618531"/>
    </source>
</evidence>
<name>A0ABW8HYI4_9BACL</name>
<accession>A0ABW8HYI4</accession>
<reference evidence="1 2" key="1">
    <citation type="submission" date="2024-11" db="EMBL/GenBank/DDBJ databases">
        <title>Identification and Characterization of a Novel Fosfomycin Bacillithiol Transferase FosB8 in Paenibacillus illinoisensis.</title>
        <authorList>
            <person name="Lu W."/>
        </authorList>
    </citation>
    <scope>NUCLEOTIDE SEQUENCE [LARGE SCALE GENOMIC DNA]</scope>
    <source>
        <strain evidence="1 2">WP77</strain>
    </source>
</reference>
<comment type="caution">
    <text evidence="1">The sequence shown here is derived from an EMBL/GenBank/DDBJ whole genome shotgun (WGS) entry which is preliminary data.</text>
</comment>
<keyword evidence="2" id="KW-1185">Reference proteome</keyword>
<proteinExistence type="predicted"/>